<name>A0A699J678_TANCI</name>
<feature type="domain" description="Protein kinase" evidence="4">
    <location>
        <begin position="1"/>
        <end position="88"/>
    </location>
</feature>
<dbReference type="SUPFAM" id="SSF56112">
    <property type="entry name" value="Protein kinase-like (PK-like)"/>
    <property type="match status" value="1"/>
</dbReference>
<reference evidence="5" key="1">
    <citation type="journal article" date="2019" name="Sci. Rep.">
        <title>Draft genome of Tanacetum cinerariifolium, the natural source of mosquito coil.</title>
        <authorList>
            <person name="Yamashiro T."/>
            <person name="Shiraishi A."/>
            <person name="Satake H."/>
            <person name="Nakayama K."/>
        </authorList>
    </citation>
    <scope>NUCLEOTIDE SEQUENCE</scope>
</reference>
<keyword evidence="2" id="KW-0067">ATP-binding</keyword>
<evidence type="ECO:0000256" key="2">
    <source>
        <dbReference type="ARBA" id="ARBA00022840"/>
    </source>
</evidence>
<dbReference type="AlphaFoldDB" id="A0A699J678"/>
<feature type="non-terminal residue" evidence="5">
    <location>
        <position position="88"/>
    </location>
</feature>
<dbReference type="PANTHER" id="PTHR45832">
    <property type="entry name" value="SERINE/THREONINE-PROTEIN KINASE SAMKA-RELATED-RELATED"/>
    <property type="match status" value="1"/>
</dbReference>
<dbReference type="GO" id="GO:0005524">
    <property type="term" value="F:ATP binding"/>
    <property type="evidence" value="ECO:0007669"/>
    <property type="project" value="UniProtKB-KW"/>
</dbReference>
<feature type="transmembrane region" description="Helical" evidence="3">
    <location>
        <begin position="63"/>
        <end position="83"/>
    </location>
</feature>
<protein>
    <submittedName>
        <fullName evidence="5">Serine/threonine-protein kinase dst1</fullName>
    </submittedName>
</protein>
<evidence type="ECO:0000259" key="4">
    <source>
        <dbReference type="PROSITE" id="PS50011"/>
    </source>
</evidence>
<keyword evidence="3" id="KW-0472">Membrane</keyword>
<dbReference type="InterPro" id="IPR000719">
    <property type="entry name" value="Prot_kinase_dom"/>
</dbReference>
<keyword evidence="5" id="KW-0808">Transferase</keyword>
<comment type="caution">
    <text evidence="5">The sequence shown here is derived from an EMBL/GenBank/DDBJ whole genome shotgun (WGS) entry which is preliminary data.</text>
</comment>
<gene>
    <name evidence="5" type="ORF">Tci_586704</name>
</gene>
<dbReference type="Pfam" id="PF00069">
    <property type="entry name" value="Pkinase"/>
    <property type="match status" value="1"/>
</dbReference>
<keyword evidence="1" id="KW-0547">Nucleotide-binding</keyword>
<dbReference type="Gene3D" id="3.30.200.20">
    <property type="entry name" value="Phosphorylase Kinase, domain 1"/>
    <property type="match status" value="1"/>
</dbReference>
<dbReference type="PANTHER" id="PTHR45832:SF18">
    <property type="entry name" value="SERINE_THREONINE-PROTEIN KINASE DST1"/>
    <property type="match status" value="1"/>
</dbReference>
<organism evidence="5">
    <name type="scientific">Tanacetum cinerariifolium</name>
    <name type="common">Dalmatian daisy</name>
    <name type="synonym">Chrysanthemum cinerariifolium</name>
    <dbReference type="NCBI Taxonomy" id="118510"/>
    <lineage>
        <taxon>Eukaryota</taxon>
        <taxon>Viridiplantae</taxon>
        <taxon>Streptophyta</taxon>
        <taxon>Embryophyta</taxon>
        <taxon>Tracheophyta</taxon>
        <taxon>Spermatophyta</taxon>
        <taxon>Magnoliopsida</taxon>
        <taxon>eudicotyledons</taxon>
        <taxon>Gunneridae</taxon>
        <taxon>Pentapetalae</taxon>
        <taxon>asterids</taxon>
        <taxon>campanulids</taxon>
        <taxon>Asterales</taxon>
        <taxon>Asteraceae</taxon>
        <taxon>Asteroideae</taxon>
        <taxon>Anthemideae</taxon>
        <taxon>Anthemidinae</taxon>
        <taxon>Tanacetum</taxon>
    </lineage>
</organism>
<feature type="non-terminal residue" evidence="5">
    <location>
        <position position="1"/>
    </location>
</feature>
<evidence type="ECO:0000256" key="1">
    <source>
        <dbReference type="ARBA" id="ARBA00022741"/>
    </source>
</evidence>
<evidence type="ECO:0000256" key="3">
    <source>
        <dbReference type="SAM" id="Phobius"/>
    </source>
</evidence>
<keyword evidence="3" id="KW-1133">Transmembrane helix</keyword>
<dbReference type="InterPro" id="IPR011009">
    <property type="entry name" value="Kinase-like_dom_sf"/>
</dbReference>
<dbReference type="EMBL" id="BKCJ010376216">
    <property type="protein sequence ID" value="GFA14732.1"/>
    <property type="molecule type" value="Genomic_DNA"/>
</dbReference>
<keyword evidence="5" id="KW-0418">Kinase</keyword>
<evidence type="ECO:0000313" key="5">
    <source>
        <dbReference type="EMBL" id="GFA14732.1"/>
    </source>
</evidence>
<keyword evidence="3" id="KW-0812">Transmembrane</keyword>
<accession>A0A699J678</accession>
<dbReference type="PROSITE" id="PS50011">
    <property type="entry name" value="PROTEIN_KINASE_DOM"/>
    <property type="match status" value="1"/>
</dbReference>
<dbReference type="GO" id="GO:0004672">
    <property type="term" value="F:protein kinase activity"/>
    <property type="evidence" value="ECO:0007669"/>
    <property type="project" value="InterPro"/>
</dbReference>
<proteinExistence type="predicted"/>
<sequence length="88" mass="10046">KGSYGSVYKARDLKTSEMVAIKVISLSEGEEGYEEIRGEIEMLQQCSHPNVVRYLGSYQGEEYLWVGALFTFTSILTTVRINYNKEKL</sequence>
<dbReference type="InterPro" id="IPR051931">
    <property type="entry name" value="PAK3-like"/>
</dbReference>